<keyword evidence="2" id="KW-1185">Reference proteome</keyword>
<name>A0AAE0SA57_9BIVA</name>
<organism evidence="1 2">
    <name type="scientific">Potamilus streckersoni</name>
    <dbReference type="NCBI Taxonomy" id="2493646"/>
    <lineage>
        <taxon>Eukaryota</taxon>
        <taxon>Metazoa</taxon>
        <taxon>Spiralia</taxon>
        <taxon>Lophotrochozoa</taxon>
        <taxon>Mollusca</taxon>
        <taxon>Bivalvia</taxon>
        <taxon>Autobranchia</taxon>
        <taxon>Heteroconchia</taxon>
        <taxon>Palaeoheterodonta</taxon>
        <taxon>Unionida</taxon>
        <taxon>Unionoidea</taxon>
        <taxon>Unionidae</taxon>
        <taxon>Ambleminae</taxon>
        <taxon>Lampsilini</taxon>
        <taxon>Potamilus</taxon>
    </lineage>
</organism>
<dbReference type="EMBL" id="JAEAOA010000745">
    <property type="protein sequence ID" value="KAK3588156.1"/>
    <property type="molecule type" value="Genomic_DNA"/>
</dbReference>
<evidence type="ECO:0000313" key="1">
    <source>
        <dbReference type="EMBL" id="KAK3588156.1"/>
    </source>
</evidence>
<protein>
    <submittedName>
        <fullName evidence="1">Uncharacterized protein</fullName>
    </submittedName>
</protein>
<dbReference type="AlphaFoldDB" id="A0AAE0SA57"/>
<comment type="caution">
    <text evidence="1">The sequence shown here is derived from an EMBL/GenBank/DDBJ whole genome shotgun (WGS) entry which is preliminary data.</text>
</comment>
<dbReference type="Proteomes" id="UP001195483">
    <property type="component" value="Unassembled WGS sequence"/>
</dbReference>
<gene>
    <name evidence="1" type="ORF">CHS0354_012220</name>
</gene>
<accession>A0AAE0SA57</accession>
<reference evidence="1" key="2">
    <citation type="journal article" date="2021" name="Genome Biol. Evol.">
        <title>Developing a high-quality reference genome for a parasitic bivalve with doubly uniparental inheritance (Bivalvia: Unionida).</title>
        <authorList>
            <person name="Smith C.H."/>
        </authorList>
    </citation>
    <scope>NUCLEOTIDE SEQUENCE</scope>
    <source>
        <strain evidence="1">CHS0354</strain>
        <tissue evidence="1">Mantle</tissue>
    </source>
</reference>
<sequence>MHDVKIMSKLVAWFLTRCFKKRLNSDQINLNRYISIVFHMTLYNYQYYKSCYPKRTSYFTRADIIQNNEHKKDKLIANSYHESANRFPQPFEENKINYHLYSLISRVILQSTKILISCSI</sequence>
<reference evidence="1" key="1">
    <citation type="journal article" date="2021" name="Genome Biol. Evol.">
        <title>A High-Quality Reference Genome for a Parasitic Bivalve with Doubly Uniparental Inheritance (Bivalvia: Unionida).</title>
        <authorList>
            <person name="Smith C.H."/>
        </authorList>
    </citation>
    <scope>NUCLEOTIDE SEQUENCE</scope>
    <source>
        <strain evidence="1">CHS0354</strain>
    </source>
</reference>
<reference evidence="1" key="3">
    <citation type="submission" date="2023-05" db="EMBL/GenBank/DDBJ databases">
        <authorList>
            <person name="Smith C.H."/>
        </authorList>
    </citation>
    <scope>NUCLEOTIDE SEQUENCE</scope>
    <source>
        <strain evidence="1">CHS0354</strain>
        <tissue evidence="1">Mantle</tissue>
    </source>
</reference>
<proteinExistence type="predicted"/>
<evidence type="ECO:0000313" key="2">
    <source>
        <dbReference type="Proteomes" id="UP001195483"/>
    </source>
</evidence>